<dbReference type="SUPFAM" id="SSF57850">
    <property type="entry name" value="RING/U-box"/>
    <property type="match status" value="1"/>
</dbReference>
<keyword evidence="7" id="KW-0479">Metal-binding</keyword>
<dbReference type="FunFam" id="3.30.40.10:FF:000187">
    <property type="entry name" value="E3 ubiquitin-protein ligase ATL6"/>
    <property type="match status" value="1"/>
</dbReference>
<keyword evidence="5" id="KW-0808">Transferase</keyword>
<evidence type="ECO:0000256" key="1">
    <source>
        <dbReference type="ARBA" id="ARBA00000900"/>
    </source>
</evidence>
<evidence type="ECO:0000256" key="6">
    <source>
        <dbReference type="ARBA" id="ARBA00022692"/>
    </source>
</evidence>
<keyword evidence="9" id="KW-0833">Ubl conjugation pathway</keyword>
<evidence type="ECO:0000256" key="11">
    <source>
        <dbReference type="ARBA" id="ARBA00022989"/>
    </source>
</evidence>
<accession>A0AAV5K143</accession>
<evidence type="ECO:0000256" key="13">
    <source>
        <dbReference type="ARBA" id="ARBA00024209"/>
    </source>
</evidence>
<organism evidence="18 19">
    <name type="scientific">Rubroshorea leprosula</name>
    <dbReference type="NCBI Taxonomy" id="152421"/>
    <lineage>
        <taxon>Eukaryota</taxon>
        <taxon>Viridiplantae</taxon>
        <taxon>Streptophyta</taxon>
        <taxon>Embryophyta</taxon>
        <taxon>Tracheophyta</taxon>
        <taxon>Spermatophyta</taxon>
        <taxon>Magnoliopsida</taxon>
        <taxon>eudicotyledons</taxon>
        <taxon>Gunneridae</taxon>
        <taxon>Pentapetalae</taxon>
        <taxon>rosids</taxon>
        <taxon>malvids</taxon>
        <taxon>Malvales</taxon>
        <taxon>Dipterocarpaceae</taxon>
        <taxon>Rubroshorea</taxon>
    </lineage>
</organism>
<protein>
    <recommendedName>
        <fullName evidence="4">RING-type E3 ubiquitin transferase</fullName>
        <ecNumber evidence="4">2.3.2.27</ecNumber>
    </recommendedName>
</protein>
<dbReference type="Pfam" id="PF13639">
    <property type="entry name" value="zf-RING_2"/>
    <property type="match status" value="1"/>
</dbReference>
<dbReference type="GO" id="GO:0008270">
    <property type="term" value="F:zinc ion binding"/>
    <property type="evidence" value="ECO:0007669"/>
    <property type="project" value="UniProtKB-KW"/>
</dbReference>
<dbReference type="InterPro" id="IPR053238">
    <property type="entry name" value="RING-H2_zinc_finger"/>
</dbReference>
<feature type="transmembrane region" description="Helical" evidence="16">
    <location>
        <begin position="12"/>
        <end position="31"/>
    </location>
</feature>
<evidence type="ECO:0000256" key="5">
    <source>
        <dbReference type="ARBA" id="ARBA00022679"/>
    </source>
</evidence>
<evidence type="ECO:0000256" key="12">
    <source>
        <dbReference type="ARBA" id="ARBA00023136"/>
    </source>
</evidence>
<evidence type="ECO:0000256" key="2">
    <source>
        <dbReference type="ARBA" id="ARBA00004167"/>
    </source>
</evidence>
<keyword evidence="12 16" id="KW-0472">Membrane</keyword>
<dbReference type="GO" id="GO:0016020">
    <property type="term" value="C:membrane"/>
    <property type="evidence" value="ECO:0007669"/>
    <property type="project" value="UniProtKB-SubCell"/>
</dbReference>
<comment type="pathway">
    <text evidence="3">Protein modification; protein ubiquitination.</text>
</comment>
<evidence type="ECO:0000256" key="8">
    <source>
        <dbReference type="ARBA" id="ARBA00022771"/>
    </source>
</evidence>
<dbReference type="EC" id="2.3.2.27" evidence="4"/>
<evidence type="ECO:0000256" key="15">
    <source>
        <dbReference type="SAM" id="MobiDB-lite"/>
    </source>
</evidence>
<dbReference type="InterPro" id="IPR001841">
    <property type="entry name" value="Znf_RING"/>
</dbReference>
<keyword evidence="8 14" id="KW-0863">Zinc-finger</keyword>
<feature type="domain" description="RING-type" evidence="17">
    <location>
        <begin position="131"/>
        <end position="173"/>
    </location>
</feature>
<gene>
    <name evidence="18" type="ORF">SLEP1_g30731</name>
</gene>
<evidence type="ECO:0000313" key="19">
    <source>
        <dbReference type="Proteomes" id="UP001054252"/>
    </source>
</evidence>
<dbReference type="SMART" id="SM00184">
    <property type="entry name" value="RING"/>
    <property type="match status" value="1"/>
</dbReference>
<keyword evidence="10" id="KW-0862">Zinc</keyword>
<dbReference type="InterPro" id="IPR013083">
    <property type="entry name" value="Znf_RING/FYVE/PHD"/>
</dbReference>
<comment type="subcellular location">
    <subcellularLocation>
        <location evidence="2">Membrane</location>
        <topology evidence="2">Single-pass membrane protein</topology>
    </subcellularLocation>
</comment>
<keyword evidence="19" id="KW-1185">Reference proteome</keyword>
<comment type="catalytic activity">
    <reaction evidence="1">
        <text>S-ubiquitinyl-[E2 ubiquitin-conjugating enzyme]-L-cysteine + [acceptor protein]-L-lysine = [E2 ubiquitin-conjugating enzyme]-L-cysteine + N(6)-ubiquitinyl-[acceptor protein]-L-lysine.</text>
        <dbReference type="EC" id="2.3.2.27"/>
    </reaction>
</comment>
<evidence type="ECO:0000313" key="18">
    <source>
        <dbReference type="EMBL" id="GKV20633.1"/>
    </source>
</evidence>
<dbReference type="AlphaFoldDB" id="A0AAV5K143"/>
<evidence type="ECO:0000256" key="4">
    <source>
        <dbReference type="ARBA" id="ARBA00012483"/>
    </source>
</evidence>
<dbReference type="PANTHER" id="PTHR14155:SF263">
    <property type="entry name" value="E3 UBIQUITIN-PROTEIN LIGASE ATL6"/>
    <property type="match status" value="1"/>
</dbReference>
<dbReference type="PROSITE" id="PS50089">
    <property type="entry name" value="ZF_RING_2"/>
    <property type="match status" value="1"/>
</dbReference>
<keyword evidence="6 16" id="KW-0812">Transmembrane</keyword>
<sequence>MNLISLPCSPKHGVFSVLLFVVFFILSAPVCEAQLYSNQSDHYRYARLSPTMAVLVAVLISSLFFLGLFSIYIRHCSDAGNGRSQRRLPGMGSGRTRRMARGLEASVIKTFPAMVFSEVKHHKLGNGTLECAVCLSEFEDHETLRLIPRCNHVFHTDCIDVWLARHTTCPVCRANLVPQPGDPVAQPIEFLSAESDLEAQDVVMESEPEDEQRLNANTVVEVPAPTEVIDGNQTLNRSHTSGSGSSCTPKFPRSHTTGHSLVQPGENTDRFTLRLPVDIRKQVINRQLNRSTSMMILPREGSARRGYRSGGEGSSRGKHYRLSDKPDRLGKSDGWVFSMTPPFFSRASSINSPKVAPNSAEATSALPAATVVDSVRPPV</sequence>
<reference evidence="18 19" key="1">
    <citation type="journal article" date="2021" name="Commun. Biol.">
        <title>The genome of Shorea leprosula (Dipterocarpaceae) highlights the ecological relevance of drought in aseasonal tropical rainforests.</title>
        <authorList>
            <person name="Ng K.K.S."/>
            <person name="Kobayashi M.J."/>
            <person name="Fawcett J.A."/>
            <person name="Hatakeyama M."/>
            <person name="Paape T."/>
            <person name="Ng C.H."/>
            <person name="Ang C.C."/>
            <person name="Tnah L.H."/>
            <person name="Lee C.T."/>
            <person name="Nishiyama T."/>
            <person name="Sese J."/>
            <person name="O'Brien M.J."/>
            <person name="Copetti D."/>
            <person name="Mohd Noor M.I."/>
            <person name="Ong R.C."/>
            <person name="Putra M."/>
            <person name="Sireger I.Z."/>
            <person name="Indrioko S."/>
            <person name="Kosugi Y."/>
            <person name="Izuno A."/>
            <person name="Isagi Y."/>
            <person name="Lee S.L."/>
            <person name="Shimizu K.K."/>
        </authorList>
    </citation>
    <scope>NUCLEOTIDE SEQUENCE [LARGE SCALE GENOMIC DNA]</scope>
    <source>
        <strain evidence="18">214</strain>
    </source>
</reference>
<keyword evidence="11 16" id="KW-1133">Transmembrane helix</keyword>
<comment type="similarity">
    <text evidence="13">Belongs to the RING-type zinc finger family. ATL subfamily.</text>
</comment>
<feature type="compositionally biased region" description="Polar residues" evidence="15">
    <location>
        <begin position="231"/>
        <end position="260"/>
    </location>
</feature>
<evidence type="ECO:0000259" key="17">
    <source>
        <dbReference type="PROSITE" id="PS50089"/>
    </source>
</evidence>
<feature type="transmembrane region" description="Helical" evidence="16">
    <location>
        <begin position="52"/>
        <end position="73"/>
    </location>
</feature>
<evidence type="ECO:0000256" key="16">
    <source>
        <dbReference type="SAM" id="Phobius"/>
    </source>
</evidence>
<comment type="caution">
    <text evidence="18">The sequence shown here is derived from an EMBL/GenBank/DDBJ whole genome shotgun (WGS) entry which is preliminary data.</text>
</comment>
<evidence type="ECO:0000256" key="10">
    <source>
        <dbReference type="ARBA" id="ARBA00022833"/>
    </source>
</evidence>
<feature type="region of interest" description="Disordered" evidence="15">
    <location>
        <begin position="231"/>
        <end position="267"/>
    </location>
</feature>
<dbReference type="Proteomes" id="UP001054252">
    <property type="component" value="Unassembled WGS sequence"/>
</dbReference>
<evidence type="ECO:0000256" key="14">
    <source>
        <dbReference type="PROSITE-ProRule" id="PRU00175"/>
    </source>
</evidence>
<dbReference type="Gene3D" id="3.30.40.10">
    <property type="entry name" value="Zinc/RING finger domain, C3HC4 (zinc finger)"/>
    <property type="match status" value="1"/>
</dbReference>
<proteinExistence type="inferred from homology"/>
<dbReference type="EMBL" id="BPVZ01000055">
    <property type="protein sequence ID" value="GKV20633.1"/>
    <property type="molecule type" value="Genomic_DNA"/>
</dbReference>
<dbReference type="PANTHER" id="PTHR14155">
    <property type="entry name" value="RING FINGER DOMAIN-CONTAINING"/>
    <property type="match status" value="1"/>
</dbReference>
<evidence type="ECO:0000256" key="7">
    <source>
        <dbReference type="ARBA" id="ARBA00022723"/>
    </source>
</evidence>
<evidence type="ECO:0000256" key="9">
    <source>
        <dbReference type="ARBA" id="ARBA00022786"/>
    </source>
</evidence>
<evidence type="ECO:0000256" key="3">
    <source>
        <dbReference type="ARBA" id="ARBA00004906"/>
    </source>
</evidence>
<feature type="region of interest" description="Disordered" evidence="15">
    <location>
        <begin position="302"/>
        <end position="326"/>
    </location>
</feature>
<dbReference type="GO" id="GO:0061630">
    <property type="term" value="F:ubiquitin protein ligase activity"/>
    <property type="evidence" value="ECO:0007669"/>
    <property type="project" value="UniProtKB-EC"/>
</dbReference>
<name>A0AAV5K143_9ROSI</name>
<dbReference type="CDD" id="cd16461">
    <property type="entry name" value="RING-H2_EL5-like"/>
    <property type="match status" value="1"/>
</dbReference>